<sequence>MLIYFIHIKTTPFIARTLDANSTNIGDTMDGQLMTPETVHLDRETCTHGAVGHGEQLCSHKDLKLHHENAKKQVPLCFTHAPCKRDGVAVS</sequence>
<evidence type="ECO:0000313" key="2">
    <source>
        <dbReference type="Proteomes" id="UP000027586"/>
    </source>
</evidence>
<gene>
    <name evidence="1" type="ORF">LCOR_00531.1</name>
</gene>
<name>A0A068RGA5_9FUNG</name>
<protein>
    <submittedName>
        <fullName evidence="1">Uncharacterized protein</fullName>
    </submittedName>
</protein>
<accession>A0A068RGA5</accession>
<evidence type="ECO:0000313" key="1">
    <source>
        <dbReference type="EMBL" id="CDH48760.1"/>
    </source>
</evidence>
<reference evidence="1" key="1">
    <citation type="submission" date="2013-08" db="EMBL/GenBank/DDBJ databases">
        <title>Gene expansion shapes genome architecture in the human pathogen Lichtheimia corymbifera: an evolutionary genomics analysis in the ancient terrestrial Mucorales (Mucoromycotina).</title>
        <authorList>
            <person name="Schwartze V.U."/>
            <person name="Winter S."/>
            <person name="Shelest E."/>
            <person name="Marcet-Houben M."/>
            <person name="Horn F."/>
            <person name="Wehner S."/>
            <person name="Hoffmann K."/>
            <person name="Riege K."/>
            <person name="Sammeth M."/>
            <person name="Nowrousian M."/>
            <person name="Valiante V."/>
            <person name="Linde J."/>
            <person name="Jacobsen I.D."/>
            <person name="Marz M."/>
            <person name="Brakhage A.A."/>
            <person name="Gabaldon T."/>
            <person name="Bocker S."/>
            <person name="Voigt K."/>
        </authorList>
    </citation>
    <scope>NUCLEOTIDE SEQUENCE [LARGE SCALE GENOMIC DNA]</scope>
    <source>
        <strain evidence="1">FSU 9682</strain>
    </source>
</reference>
<dbReference type="AlphaFoldDB" id="A0A068RGA5"/>
<keyword evidence="2" id="KW-1185">Reference proteome</keyword>
<organism evidence="1 2">
    <name type="scientific">Lichtheimia corymbifera JMRC:FSU:9682</name>
    <dbReference type="NCBI Taxonomy" id="1263082"/>
    <lineage>
        <taxon>Eukaryota</taxon>
        <taxon>Fungi</taxon>
        <taxon>Fungi incertae sedis</taxon>
        <taxon>Mucoromycota</taxon>
        <taxon>Mucoromycotina</taxon>
        <taxon>Mucoromycetes</taxon>
        <taxon>Mucorales</taxon>
        <taxon>Lichtheimiaceae</taxon>
        <taxon>Lichtheimia</taxon>
    </lineage>
</organism>
<comment type="caution">
    <text evidence="1">The sequence shown here is derived from an EMBL/GenBank/DDBJ whole genome shotgun (WGS) entry which is preliminary data.</text>
</comment>
<dbReference type="EMBL" id="CBTN010000002">
    <property type="protein sequence ID" value="CDH48760.1"/>
    <property type="molecule type" value="Genomic_DNA"/>
</dbReference>
<dbReference type="VEuPathDB" id="FungiDB:LCOR_00531.1"/>
<dbReference type="Proteomes" id="UP000027586">
    <property type="component" value="Unassembled WGS sequence"/>
</dbReference>
<proteinExistence type="predicted"/>